<evidence type="ECO:0000313" key="2">
    <source>
        <dbReference type="Proteomes" id="UP000297851"/>
    </source>
</evidence>
<name>A0ABY2J8K6_9MICO</name>
<gene>
    <name evidence="1" type="ORF">E3T25_12165</name>
</gene>
<dbReference type="EMBL" id="SOGO01000033">
    <property type="protein sequence ID" value="TFD01283.1"/>
    <property type="molecule type" value="Genomic_DNA"/>
</dbReference>
<dbReference type="Proteomes" id="UP000297851">
    <property type="component" value="Unassembled WGS sequence"/>
</dbReference>
<protein>
    <recommendedName>
        <fullName evidence="3">IS1380 family transposase</fullName>
    </recommendedName>
</protein>
<reference evidence="1 2" key="1">
    <citation type="submission" date="2019-03" db="EMBL/GenBank/DDBJ databases">
        <title>Genomics of glacier-inhabiting Cryobacterium strains.</title>
        <authorList>
            <person name="Liu Q."/>
            <person name="Xin Y.-H."/>
        </authorList>
    </citation>
    <scope>NUCLEOTIDE SEQUENCE [LARGE SCALE GENOMIC DNA]</scope>
    <source>
        <strain evidence="1 2">TMT2-16</strain>
    </source>
</reference>
<keyword evidence="2" id="KW-1185">Reference proteome</keyword>
<comment type="caution">
    <text evidence="1">The sequence shown here is derived from an EMBL/GenBank/DDBJ whole genome shotgun (WGS) entry which is preliminary data.</text>
</comment>
<organism evidence="1 2">
    <name type="scientific">Cryobacterium sandaracinum</name>
    <dbReference type="NCBI Taxonomy" id="1259247"/>
    <lineage>
        <taxon>Bacteria</taxon>
        <taxon>Bacillati</taxon>
        <taxon>Actinomycetota</taxon>
        <taxon>Actinomycetes</taxon>
        <taxon>Micrococcales</taxon>
        <taxon>Microbacteriaceae</taxon>
        <taxon>Cryobacterium</taxon>
    </lineage>
</organism>
<accession>A0ABY2J8K6</accession>
<proteinExistence type="predicted"/>
<evidence type="ECO:0000313" key="1">
    <source>
        <dbReference type="EMBL" id="TFD01283.1"/>
    </source>
</evidence>
<evidence type="ECO:0008006" key="3">
    <source>
        <dbReference type="Google" id="ProtNLM"/>
    </source>
</evidence>
<sequence>MKLAARAGLATLADQWLTVPADKGANAGLKVTSLVGGMVAGADSIDDLAILHHGGMRKVFTN</sequence>